<proteinExistence type="predicted"/>
<feature type="chain" id="PRO_5046964169" evidence="2">
    <location>
        <begin position="21"/>
        <end position="657"/>
    </location>
</feature>
<feature type="region of interest" description="Disordered" evidence="1">
    <location>
        <begin position="444"/>
        <end position="498"/>
    </location>
</feature>
<evidence type="ECO:0000256" key="1">
    <source>
        <dbReference type="SAM" id="MobiDB-lite"/>
    </source>
</evidence>
<keyword evidence="2" id="KW-0732">Signal</keyword>
<protein>
    <submittedName>
        <fullName evidence="3">Uncharacterized protein</fullName>
    </submittedName>
</protein>
<organism evidence="3 4">
    <name type="scientific">Durusdinium trenchii</name>
    <dbReference type="NCBI Taxonomy" id="1381693"/>
    <lineage>
        <taxon>Eukaryota</taxon>
        <taxon>Sar</taxon>
        <taxon>Alveolata</taxon>
        <taxon>Dinophyceae</taxon>
        <taxon>Suessiales</taxon>
        <taxon>Symbiodiniaceae</taxon>
        <taxon>Durusdinium</taxon>
    </lineage>
</organism>
<feature type="compositionally biased region" description="Gly residues" evidence="1">
    <location>
        <begin position="546"/>
        <end position="556"/>
    </location>
</feature>
<dbReference type="EMBL" id="CAXAMM010042929">
    <property type="protein sequence ID" value="CAK9107573.1"/>
    <property type="molecule type" value="Genomic_DNA"/>
</dbReference>
<feature type="region of interest" description="Disordered" evidence="1">
    <location>
        <begin position="521"/>
        <end position="557"/>
    </location>
</feature>
<reference evidence="3 4" key="1">
    <citation type="submission" date="2024-02" db="EMBL/GenBank/DDBJ databases">
        <authorList>
            <person name="Chen Y."/>
            <person name="Shah S."/>
            <person name="Dougan E. K."/>
            <person name="Thang M."/>
            <person name="Chan C."/>
        </authorList>
    </citation>
    <scope>NUCLEOTIDE SEQUENCE [LARGE SCALE GENOMIC DNA]</scope>
</reference>
<comment type="caution">
    <text evidence="3">The sequence shown here is derived from an EMBL/GenBank/DDBJ whole genome shotgun (WGS) entry which is preliminary data.</text>
</comment>
<dbReference type="Proteomes" id="UP001642464">
    <property type="component" value="Unassembled WGS sequence"/>
</dbReference>
<feature type="compositionally biased region" description="Polar residues" evidence="1">
    <location>
        <begin position="486"/>
        <end position="498"/>
    </location>
</feature>
<evidence type="ECO:0000313" key="3">
    <source>
        <dbReference type="EMBL" id="CAK9107573.1"/>
    </source>
</evidence>
<feature type="signal peptide" evidence="2">
    <location>
        <begin position="1"/>
        <end position="20"/>
    </location>
</feature>
<name>A0ABP0S5C5_9DINO</name>
<keyword evidence="4" id="KW-1185">Reference proteome</keyword>
<accession>A0ABP0S5C5</accession>
<sequence length="657" mass="72673">MCSVFSACVLLPQLVPPSLAGNYNEYDLLEKGRLFDVVRMISLRKLTNAEVECNFARALSQRLATRGRSHQINAMASKFILSEIQKEHQHQQMALHIAKVERDGDASTEVVQYKRSFNGYSLYLSECLSQRVPLPGETENQTRLRCWRDATARWKNGEVKRQEALQLNKASQLALAADNPLVQSSPDQIDPMATLGLVNPLGDSHYAISETLLDQARDGHNGNWLTHNYNEFTTAFGSLLEAESDSDDDDNIRVHCEKKYCSGLCQRHFTQAVLQSFRRLEESMKDILRRSRAERRSDGFSAKHVPLLPCQPSGDDKIELVEVYMLCRISFSPFDGTAVEFKPLPDLKAKLVVTQGPAGPRTAQFKALPKLLFHFVHVMDSNNELSLATANYQARNLNEVEFSAMTMGKDIPIMNDQDDLVSDEEHGDTDKLFASLTHVLQTALGKQTKSSQPRHTRQSGHGKDQKVKKAKACQKQNNKVDGAHQEQPSNPNEPGLAGQTSALIENEWGTAVEAELGPVKCVPVDEPKPASSEPPPSAASSSSRACGGGGGGGGDGVPILSKTHPWRDAQGYAWAFSVDTGKAVHLGRITEMKVDTPQHCVSVYCSQHRQCKILVSAKKLKQDSEASILQYLDADRSIRGKDGAKQHKDQFKTFLGI</sequence>
<evidence type="ECO:0000313" key="4">
    <source>
        <dbReference type="Proteomes" id="UP001642464"/>
    </source>
</evidence>
<gene>
    <name evidence="3" type="ORF">SCF082_LOCUS50075</name>
</gene>
<evidence type="ECO:0000256" key="2">
    <source>
        <dbReference type="SAM" id="SignalP"/>
    </source>
</evidence>